<dbReference type="EMBL" id="JAAAPX010000115">
    <property type="protein sequence ID" value="KAF4230521.1"/>
    <property type="molecule type" value="Genomic_DNA"/>
</dbReference>
<evidence type="ECO:0000259" key="15">
    <source>
        <dbReference type="PROSITE" id="PS50941"/>
    </source>
</evidence>
<dbReference type="Pfam" id="PF00704">
    <property type="entry name" value="Glyco_hydro_18"/>
    <property type="match status" value="1"/>
</dbReference>
<dbReference type="SUPFAM" id="SSF54556">
    <property type="entry name" value="Chitinase insertion domain"/>
    <property type="match status" value="1"/>
</dbReference>
<evidence type="ECO:0000256" key="5">
    <source>
        <dbReference type="ARBA" id="ARBA00022801"/>
    </source>
</evidence>
<dbReference type="Pfam" id="PF00187">
    <property type="entry name" value="Chitin_bind_1"/>
    <property type="match status" value="1"/>
</dbReference>
<dbReference type="PROSITE" id="PS50941">
    <property type="entry name" value="CHIT_BIND_I_2"/>
    <property type="match status" value="1"/>
</dbReference>
<evidence type="ECO:0000256" key="9">
    <source>
        <dbReference type="ARBA" id="ARBA00023295"/>
    </source>
</evidence>
<evidence type="ECO:0000256" key="6">
    <source>
        <dbReference type="ARBA" id="ARBA00023024"/>
    </source>
</evidence>
<keyword evidence="8" id="KW-0119">Carbohydrate metabolism</keyword>
<dbReference type="InterPro" id="IPR001223">
    <property type="entry name" value="Glyco_hydro18_cat"/>
</dbReference>
<dbReference type="Gene3D" id="3.10.50.10">
    <property type="match status" value="1"/>
</dbReference>
<keyword evidence="10" id="KW-0624">Polysaccharide degradation</keyword>
<keyword evidence="11" id="KW-1015">Disulfide bond</keyword>
<keyword evidence="7" id="KW-0843">Virulence</keyword>
<proteinExistence type="inferred from homology"/>
<dbReference type="GO" id="GO:0006032">
    <property type="term" value="P:chitin catabolic process"/>
    <property type="evidence" value="ECO:0007669"/>
    <property type="project" value="UniProtKB-KW"/>
</dbReference>
<comment type="similarity">
    <text evidence="2">Belongs to the glycosyl hydrolase 18 family. Chitinase class V subfamily.</text>
</comment>
<keyword evidence="5 12" id="KW-0378">Hydrolase</keyword>
<reference evidence="17" key="2">
    <citation type="submission" date="2020-04" db="EMBL/GenBank/DDBJ databases">
        <authorList>
            <person name="Santos R.A.C."/>
            <person name="Steenwyk J.L."/>
            <person name="Rivero-Menendez O."/>
            <person name="Mead M.E."/>
            <person name="Silva L.P."/>
            <person name="Bastos R.W."/>
            <person name="Alastruey-Izquierdo A."/>
            <person name="Goldman G.H."/>
            <person name="Rokas A."/>
        </authorList>
    </citation>
    <scope>NUCLEOTIDE SEQUENCE</scope>
    <source>
        <strain evidence="17">CNM-CM6805</strain>
    </source>
</reference>
<sequence>MRQLQWMWALIGCFVLVAVARGQTYYCDSDNECTNKACCGYSEGQGICGFGDDFCGDTCISNCNATAECGKYASPAGKECPLNVCCSQYGFCGTTDDFCGSGCQGANCGYPAEPSCSSNDAYKRVIGYYESWASSRSCDSWSPSSLAVNGLTHLNYAFATFYETEDHYYMFAFMDGAEEPAVLVKEFMELKENNPGLSLYLSIGGWSFNDGDTASYWSDMASTSTGRYRFAQALLQFLDTYGFDGVDLDWEYPVADDRGGKAEDKDNYVALIKEIRFYFDLSGNQYGLTFTTPASYWYLQNFDVPGMLEAGADWTNIMTYDLHGVWDGDDPWIGKVVGAHTNLTEIKSALDLMWRAGVDPSRVVLGVGFYGRSFTLKDPSCYEPGCPFSTGEITEYLAEDSATLYTDNTAAVNYMVWDSGQWVSFDTKATFQQKVDYANNVCLGGLMIWSLDQDTYDWQALTGLLGQDQNSNNLLKGGSMSNADAEDLARVYSAYTGGSCYITECMDWNTGQCKDDYSVLDYVHSGVLGLIENPDDHLCKRGHSIEEDEDSQYRLICCQTDTMPEGCSWEGANENGICGNRNGEAPCGDNKYELVGDLFNDRTGASRCLTGKRSLCCNASPALSKCEWTQCTQGCTSDDDWAPPFQTTYEGTNLDQEPETCLAGFSIFCCPSEDTYKGCDWNKCTNSCPSDKVLITQRTYIFDIQVGNVAENLPVDPAYLFKYPDEDDVSYYYQVEDSANTGAGDDADTDPFAFVMIDGDPSAYDESLVDQWSFLTDEDELTKRDLKVHKRNSIYETREDTFDNVEEVYHIRCSAMAFSNSTACLSIFQGGAANTIVKMPKDIGAGPYARVVRLVPLGTTKRDIHPRASTDTYELTVDYDFEAASASEEEKGDVNFRVDYTNLLEYWNDVTDEPASKRKRWFGSFSNWLEKVTTIVKDEKGHLPLDYTDTVKLFHAETYCPKLDVEATFDIDADLRLFLNAQYAYYFEGSILPTPSLISSYAYFSIQPEAVILLTLRAEATVQVNPDPVYIVNGLTFPGLSVKGLISIGPQLNLIGEMDASMRVSGELNAGVALTWPRAEVYFPQNDDGEDATVGPKDLQDGDNQVFSVDPTFDASLMSITPEARFGISVLGGTLMSGYVTAGLKNTVSVGFNATVSYDGSTSAGFCYWADFLYSLYLRADVSFLNDMAYWGDQYNAASPDKPLTLVEDTCITYSNKVELSKRGTTDALVANSTDAGCFGGLISCSTTLGGTSNGTCINYSQPDDTDEASVTKRANCNHVPAMFYNCNGDFFKRIKVMNENQNTNYLSDSITLKSICDNILDYIQKGVASQGTNFPGDITDPTTGESYMILNYISSYENGGANRDDACGGTGGGSDQCSALKESLWPTQVSAMKALGKQATQNYKKMLGYTYSMSCDEFPCKAQQDYQRQVNNILTRIKDINSGREWSEVGGRFPTTWGGGPRTYTMNLVYNANGRPLAGGGDFSMTNVIPWDRVIGGVNLFENPYLSLAGTNAVCAIDGYNEVWDDEDRIMKYYFAGCTVTFVSSTVPYKRGYQWEVDEVRLPDNWRETVKAVPADEVEDFIEHRIAEVLGVDEQPTPTSPNLASSAAQYSEETAGKSQHLNYHRHHASHHGH</sequence>
<dbReference type="GO" id="GO:0008843">
    <property type="term" value="F:endochitinase activity"/>
    <property type="evidence" value="ECO:0007669"/>
    <property type="project" value="UniProtKB-EC"/>
</dbReference>
<dbReference type="Proteomes" id="UP000653565">
    <property type="component" value="Unassembled WGS sequence"/>
</dbReference>
<feature type="domain" description="Chitin-binding type-1" evidence="15">
    <location>
        <begin position="66"/>
        <end position="110"/>
    </location>
</feature>
<accession>A0A8H4GX51</accession>
<gene>
    <name evidence="17" type="ORF">CNMCM6805_000713</name>
</gene>
<keyword evidence="18" id="KW-1185">Reference proteome</keyword>
<dbReference type="GO" id="GO:0000272">
    <property type="term" value="P:polysaccharide catabolic process"/>
    <property type="evidence" value="ECO:0007669"/>
    <property type="project" value="UniProtKB-KW"/>
</dbReference>
<dbReference type="InterPro" id="IPR001002">
    <property type="entry name" value="Chitin-bd_1"/>
</dbReference>
<organism evidence="17 18">
    <name type="scientific">Aspergillus fumigatiaffinis</name>
    <dbReference type="NCBI Taxonomy" id="340414"/>
    <lineage>
        <taxon>Eukaryota</taxon>
        <taxon>Fungi</taxon>
        <taxon>Dikarya</taxon>
        <taxon>Ascomycota</taxon>
        <taxon>Pezizomycotina</taxon>
        <taxon>Eurotiomycetes</taxon>
        <taxon>Eurotiomycetidae</taxon>
        <taxon>Eurotiales</taxon>
        <taxon>Aspergillaceae</taxon>
        <taxon>Aspergillus</taxon>
        <taxon>Aspergillus subgen. Fumigati</taxon>
    </lineage>
</organism>
<dbReference type="SUPFAM" id="SSF51445">
    <property type="entry name" value="(Trans)glycosidases"/>
    <property type="match status" value="1"/>
</dbReference>
<feature type="signal peptide" evidence="14">
    <location>
        <begin position="1"/>
        <end position="22"/>
    </location>
</feature>
<comment type="caution">
    <text evidence="11">Lacks conserved residue(s) required for the propagation of feature annotation.</text>
</comment>
<dbReference type="PROSITE" id="PS00026">
    <property type="entry name" value="CHIT_BIND_I_1"/>
    <property type="match status" value="1"/>
</dbReference>
<dbReference type="InterPro" id="IPR050314">
    <property type="entry name" value="Glycosyl_Hydrlase_18"/>
</dbReference>
<keyword evidence="9 12" id="KW-0326">Glycosidase</keyword>
<evidence type="ECO:0000313" key="18">
    <source>
        <dbReference type="Proteomes" id="UP000653565"/>
    </source>
</evidence>
<dbReference type="InterPro" id="IPR029070">
    <property type="entry name" value="Chitinase_insertion_sf"/>
</dbReference>
<evidence type="ECO:0000256" key="10">
    <source>
        <dbReference type="ARBA" id="ARBA00023326"/>
    </source>
</evidence>
<evidence type="ECO:0000256" key="2">
    <source>
        <dbReference type="ARBA" id="ARBA00008682"/>
    </source>
</evidence>
<dbReference type="EC" id="3.2.1.14" evidence="3"/>
<dbReference type="InterPro" id="IPR036861">
    <property type="entry name" value="Endochitinase-like_sf"/>
</dbReference>
<evidence type="ECO:0000256" key="13">
    <source>
        <dbReference type="SAM" id="MobiDB-lite"/>
    </source>
</evidence>
<evidence type="ECO:0000256" key="1">
    <source>
        <dbReference type="ARBA" id="ARBA00000822"/>
    </source>
</evidence>
<evidence type="ECO:0000256" key="14">
    <source>
        <dbReference type="SAM" id="SignalP"/>
    </source>
</evidence>
<feature type="compositionally biased region" description="Basic residues" evidence="13">
    <location>
        <begin position="1623"/>
        <end position="1634"/>
    </location>
</feature>
<dbReference type="PANTHER" id="PTHR11177">
    <property type="entry name" value="CHITINASE"/>
    <property type="match status" value="1"/>
</dbReference>
<dbReference type="SMART" id="SM00270">
    <property type="entry name" value="ChtBD1"/>
    <property type="match status" value="2"/>
</dbReference>
<comment type="catalytic activity">
    <reaction evidence="1">
        <text>Random endo-hydrolysis of N-acetyl-beta-D-glucosaminide (1-&gt;4)-beta-linkages in chitin and chitodextrins.</text>
        <dbReference type="EC" id="3.2.1.14"/>
    </reaction>
</comment>
<dbReference type="Gene3D" id="3.30.60.10">
    <property type="entry name" value="Endochitinase-like"/>
    <property type="match status" value="1"/>
</dbReference>
<dbReference type="Gene3D" id="3.20.20.80">
    <property type="entry name" value="Glycosidases"/>
    <property type="match status" value="1"/>
</dbReference>
<evidence type="ECO:0000256" key="4">
    <source>
        <dbReference type="ARBA" id="ARBA00022669"/>
    </source>
</evidence>
<feature type="chain" id="PRO_5034346578" description="chitinase" evidence="14">
    <location>
        <begin position="23"/>
        <end position="1634"/>
    </location>
</feature>
<name>A0A8H4GX51_9EURO</name>
<feature type="disulfide bond" evidence="11">
    <location>
        <begin position="85"/>
        <end position="99"/>
    </location>
</feature>
<protein>
    <recommendedName>
        <fullName evidence="3">chitinase</fullName>
        <ecNumber evidence="3">3.2.1.14</ecNumber>
    </recommendedName>
</protein>
<feature type="compositionally biased region" description="Polar residues" evidence="13">
    <location>
        <begin position="1597"/>
        <end position="1622"/>
    </location>
</feature>
<dbReference type="CDD" id="cd00035">
    <property type="entry name" value="ChtBD1"/>
    <property type="match status" value="1"/>
</dbReference>
<dbReference type="SMART" id="SM00636">
    <property type="entry name" value="Glyco_18"/>
    <property type="match status" value="1"/>
</dbReference>
<feature type="region of interest" description="Disordered" evidence="13">
    <location>
        <begin position="1593"/>
        <end position="1634"/>
    </location>
</feature>
<evidence type="ECO:0000256" key="3">
    <source>
        <dbReference type="ARBA" id="ARBA00012729"/>
    </source>
</evidence>
<keyword evidence="6" id="KW-0146">Chitin degradation</keyword>
<dbReference type="PROSITE" id="PS51910">
    <property type="entry name" value="GH18_2"/>
    <property type="match status" value="1"/>
</dbReference>
<feature type="domain" description="GH18" evidence="16">
    <location>
        <begin position="123"/>
        <end position="468"/>
    </location>
</feature>
<dbReference type="PROSITE" id="PS01095">
    <property type="entry name" value="GH18_1"/>
    <property type="match status" value="1"/>
</dbReference>
<comment type="caution">
    <text evidence="17">The sequence shown here is derived from an EMBL/GenBank/DDBJ whole genome shotgun (WGS) entry which is preliminary data.</text>
</comment>
<dbReference type="PANTHER" id="PTHR11177:SF333">
    <property type="entry name" value="CHITINASE"/>
    <property type="match status" value="1"/>
</dbReference>
<dbReference type="InterPro" id="IPR001579">
    <property type="entry name" value="Glyco_hydro_18_chit_AS"/>
</dbReference>
<feature type="disulfide bond" evidence="11">
    <location>
        <begin position="80"/>
        <end position="92"/>
    </location>
</feature>
<evidence type="ECO:0000256" key="8">
    <source>
        <dbReference type="ARBA" id="ARBA00023277"/>
    </source>
</evidence>
<dbReference type="SUPFAM" id="SSF57016">
    <property type="entry name" value="Plant lectins/antimicrobial peptides"/>
    <property type="match status" value="1"/>
</dbReference>
<evidence type="ECO:0000259" key="16">
    <source>
        <dbReference type="PROSITE" id="PS51910"/>
    </source>
</evidence>
<dbReference type="InterPro" id="IPR017853">
    <property type="entry name" value="GH"/>
</dbReference>
<evidence type="ECO:0000256" key="11">
    <source>
        <dbReference type="PROSITE-ProRule" id="PRU00261"/>
    </source>
</evidence>
<evidence type="ECO:0000256" key="12">
    <source>
        <dbReference type="RuleBase" id="RU000489"/>
    </source>
</evidence>
<reference evidence="17" key="1">
    <citation type="journal article" date="2020" name="bioRxiv">
        <title>Genomic and phenotypic heterogeneity of clinical isolates of the human pathogens Aspergillus fumigatus, Aspergillus lentulus and Aspergillus fumigatiaffinis.</title>
        <authorList>
            <person name="dos Santos R.A.C."/>
            <person name="Steenwyk J.L."/>
            <person name="Rivero-Menendez O."/>
            <person name="Mead M.E."/>
            <person name="Silva L.P."/>
            <person name="Bastos R.W."/>
            <person name="Alastruey-Izquierdo A."/>
            <person name="Goldman G.H."/>
            <person name="Rokas A."/>
        </authorList>
    </citation>
    <scope>NUCLEOTIDE SEQUENCE</scope>
    <source>
        <strain evidence="17">CNM-CM6805</strain>
    </source>
</reference>
<keyword evidence="14" id="KW-0732">Signal</keyword>
<dbReference type="InterPro" id="IPR018371">
    <property type="entry name" value="Chitin-binding_1_CS"/>
</dbReference>
<evidence type="ECO:0000313" key="17">
    <source>
        <dbReference type="EMBL" id="KAF4230521.1"/>
    </source>
</evidence>
<keyword evidence="4 11" id="KW-0147">Chitin-binding</keyword>
<dbReference type="GO" id="GO:0008061">
    <property type="term" value="F:chitin binding"/>
    <property type="evidence" value="ECO:0007669"/>
    <property type="project" value="UniProtKB-UniRule"/>
</dbReference>
<evidence type="ECO:0000256" key="7">
    <source>
        <dbReference type="ARBA" id="ARBA00023026"/>
    </source>
</evidence>
<dbReference type="InterPro" id="IPR011583">
    <property type="entry name" value="Chitinase_II/V-like_cat"/>
</dbReference>